<dbReference type="GeneID" id="20323364"/>
<name>A0A075A5S5_OPIVI</name>
<gene>
    <name evidence="1" type="ORF">T265_09185</name>
</gene>
<sequence length="106" mass="11719">MLPEARGLGYCHVAQGKSIGRGRVRTTDLPVAPFRCLTAMPAEGSRRDGILPGYPNLDRGSRVAEVGFEQQTFGSTLEINLQEPMPSQHMCFFYSHPEAIKTSFSF</sequence>
<dbReference type="KEGG" id="ovi:T265_09185"/>
<dbReference type="Proteomes" id="UP000054324">
    <property type="component" value="Unassembled WGS sequence"/>
</dbReference>
<dbReference type="CTD" id="20323364"/>
<evidence type="ECO:0000313" key="1">
    <source>
        <dbReference type="EMBL" id="KER22779.1"/>
    </source>
</evidence>
<dbReference type="OrthoDB" id="5860246at2759"/>
<dbReference type="AlphaFoldDB" id="A0A075A5S5"/>
<protein>
    <submittedName>
        <fullName evidence="1">Uncharacterized protein</fullName>
    </submittedName>
</protein>
<accession>A0A075A5S5</accession>
<keyword evidence="2" id="KW-1185">Reference proteome</keyword>
<dbReference type="RefSeq" id="XP_009173461.1">
    <property type="nucleotide sequence ID" value="XM_009175197.1"/>
</dbReference>
<reference evidence="1 2" key="1">
    <citation type="submission" date="2013-11" db="EMBL/GenBank/DDBJ databases">
        <title>Opisthorchis viverrini - life in the bile duct.</title>
        <authorList>
            <person name="Young N.D."/>
            <person name="Nagarajan N."/>
            <person name="Lin S.J."/>
            <person name="Korhonen P.K."/>
            <person name="Jex A.R."/>
            <person name="Hall R.S."/>
            <person name="Safavi-Hemami H."/>
            <person name="Kaewkong W."/>
            <person name="Bertrand D."/>
            <person name="Gao S."/>
            <person name="Seet Q."/>
            <person name="Wongkham S."/>
            <person name="Teh B.T."/>
            <person name="Wongkham C."/>
            <person name="Intapan P.M."/>
            <person name="Maleewong W."/>
            <person name="Yang X."/>
            <person name="Hu M."/>
            <person name="Wang Z."/>
            <person name="Hofmann A."/>
            <person name="Sternberg P.W."/>
            <person name="Tan P."/>
            <person name="Wang J."/>
            <person name="Gasser R.B."/>
        </authorList>
    </citation>
    <scope>NUCLEOTIDE SEQUENCE [LARGE SCALE GENOMIC DNA]</scope>
</reference>
<dbReference type="EMBL" id="KL596880">
    <property type="protein sequence ID" value="KER22779.1"/>
    <property type="molecule type" value="Genomic_DNA"/>
</dbReference>
<evidence type="ECO:0000313" key="2">
    <source>
        <dbReference type="Proteomes" id="UP000054324"/>
    </source>
</evidence>
<organism evidence="1 2">
    <name type="scientific">Opisthorchis viverrini</name>
    <name type="common">Southeast Asian liver fluke</name>
    <dbReference type="NCBI Taxonomy" id="6198"/>
    <lineage>
        <taxon>Eukaryota</taxon>
        <taxon>Metazoa</taxon>
        <taxon>Spiralia</taxon>
        <taxon>Lophotrochozoa</taxon>
        <taxon>Platyhelminthes</taxon>
        <taxon>Trematoda</taxon>
        <taxon>Digenea</taxon>
        <taxon>Opisthorchiida</taxon>
        <taxon>Opisthorchiata</taxon>
        <taxon>Opisthorchiidae</taxon>
        <taxon>Opisthorchis</taxon>
    </lineage>
</organism>
<proteinExistence type="predicted"/>